<evidence type="ECO:0008006" key="4">
    <source>
        <dbReference type="Google" id="ProtNLM"/>
    </source>
</evidence>
<accession>G4ZUN3</accession>
<protein>
    <recommendedName>
        <fullName evidence="4">Transmembrane protein</fullName>
    </recommendedName>
</protein>
<dbReference type="Proteomes" id="UP000002640">
    <property type="component" value="Unassembled WGS sequence"/>
</dbReference>
<keyword evidence="1" id="KW-0812">Transmembrane</keyword>
<dbReference type="SMR" id="G4ZUN3"/>
<evidence type="ECO:0000256" key="1">
    <source>
        <dbReference type="SAM" id="Phobius"/>
    </source>
</evidence>
<feature type="transmembrane region" description="Helical" evidence="1">
    <location>
        <begin position="46"/>
        <end position="70"/>
    </location>
</feature>
<dbReference type="InParanoid" id="G4ZUN3"/>
<gene>
    <name evidence="2" type="ORF">PHYSODRAFT_303050</name>
</gene>
<dbReference type="KEGG" id="psoj:PHYSODRAFT_303050"/>
<sequence length="276" mass="30010">MPEAPSISPASVALAIAATLLLLVSTLLVGHFGAYPALFTAGAPKLPLASIALAALFVMFVMVVISVMLLDKGRLRDEPVPRVSMVLSGSFLLLLLLNANVQALRYDGYTACHAQELHVKFNDLICDLRGTEACSNGGNFDQMRRILASAAANTMPTLDTSTRAREYCMIKLLRDRGFLLQYQQEFLDSLTITDAVDKWCGSKVLGLPTDTTSPFTPFSTNPTSYHSLRTAPLEELRLMTMAVGSALVCMALLYFHESSGKGKVKKAYGLNRVKKD</sequence>
<dbReference type="RefSeq" id="XP_009530936.1">
    <property type="nucleotide sequence ID" value="XM_009532641.1"/>
</dbReference>
<evidence type="ECO:0000313" key="3">
    <source>
        <dbReference type="Proteomes" id="UP000002640"/>
    </source>
</evidence>
<name>G4ZUN3_PHYSP</name>
<reference evidence="2 3" key="1">
    <citation type="journal article" date="2006" name="Science">
        <title>Phytophthora genome sequences uncover evolutionary origins and mechanisms of pathogenesis.</title>
        <authorList>
            <person name="Tyler B.M."/>
            <person name="Tripathy S."/>
            <person name="Zhang X."/>
            <person name="Dehal P."/>
            <person name="Jiang R.H."/>
            <person name="Aerts A."/>
            <person name="Arredondo F.D."/>
            <person name="Baxter L."/>
            <person name="Bensasson D."/>
            <person name="Beynon J.L."/>
            <person name="Chapman J."/>
            <person name="Damasceno C.M."/>
            <person name="Dorrance A.E."/>
            <person name="Dou D."/>
            <person name="Dickerman A.W."/>
            <person name="Dubchak I.L."/>
            <person name="Garbelotto M."/>
            <person name="Gijzen M."/>
            <person name="Gordon S.G."/>
            <person name="Govers F."/>
            <person name="Grunwald N.J."/>
            <person name="Huang W."/>
            <person name="Ivors K.L."/>
            <person name="Jones R.W."/>
            <person name="Kamoun S."/>
            <person name="Krampis K."/>
            <person name="Lamour K.H."/>
            <person name="Lee M.K."/>
            <person name="McDonald W.H."/>
            <person name="Medina M."/>
            <person name="Meijer H.J."/>
            <person name="Nordberg E.K."/>
            <person name="Maclean D.J."/>
            <person name="Ospina-Giraldo M.D."/>
            <person name="Morris P.F."/>
            <person name="Phuntumart V."/>
            <person name="Putnam N.H."/>
            <person name="Rash S."/>
            <person name="Rose J.K."/>
            <person name="Sakihama Y."/>
            <person name="Salamov A.A."/>
            <person name="Savidor A."/>
            <person name="Scheuring C.F."/>
            <person name="Smith B.M."/>
            <person name="Sobral B.W."/>
            <person name="Terry A."/>
            <person name="Torto-Alalibo T.A."/>
            <person name="Win J."/>
            <person name="Xu Z."/>
            <person name="Zhang H."/>
            <person name="Grigoriev I.V."/>
            <person name="Rokhsar D.S."/>
            <person name="Boore J.L."/>
        </authorList>
    </citation>
    <scope>NUCLEOTIDE SEQUENCE [LARGE SCALE GENOMIC DNA]</scope>
    <source>
        <strain evidence="2 3">P6497</strain>
    </source>
</reference>
<feature type="transmembrane region" description="Helical" evidence="1">
    <location>
        <begin position="236"/>
        <end position="255"/>
    </location>
</feature>
<evidence type="ECO:0000313" key="2">
    <source>
        <dbReference type="EMBL" id="EGZ13507.1"/>
    </source>
</evidence>
<dbReference type="GeneID" id="20642218"/>
<feature type="transmembrane region" description="Helical" evidence="1">
    <location>
        <begin position="82"/>
        <end position="101"/>
    </location>
</feature>
<dbReference type="AlphaFoldDB" id="G4ZUN3"/>
<proteinExistence type="predicted"/>
<keyword evidence="1" id="KW-0472">Membrane</keyword>
<dbReference type="EMBL" id="JH159156">
    <property type="protein sequence ID" value="EGZ13507.1"/>
    <property type="molecule type" value="Genomic_DNA"/>
</dbReference>
<organism evidence="2 3">
    <name type="scientific">Phytophthora sojae (strain P6497)</name>
    <name type="common">Soybean stem and root rot agent</name>
    <name type="synonym">Phytophthora megasperma f. sp. glycines</name>
    <dbReference type="NCBI Taxonomy" id="1094619"/>
    <lineage>
        <taxon>Eukaryota</taxon>
        <taxon>Sar</taxon>
        <taxon>Stramenopiles</taxon>
        <taxon>Oomycota</taxon>
        <taxon>Peronosporomycetes</taxon>
        <taxon>Peronosporales</taxon>
        <taxon>Peronosporaceae</taxon>
        <taxon>Phytophthora</taxon>
    </lineage>
</organism>
<keyword evidence="3" id="KW-1185">Reference proteome</keyword>
<keyword evidence="1" id="KW-1133">Transmembrane helix</keyword>
<feature type="transmembrane region" description="Helical" evidence="1">
    <location>
        <begin position="12"/>
        <end position="34"/>
    </location>
</feature>